<evidence type="ECO:0000256" key="7">
    <source>
        <dbReference type="SAM" id="Phobius"/>
    </source>
</evidence>
<feature type="transmembrane region" description="Helical" evidence="7">
    <location>
        <begin position="17"/>
        <end position="37"/>
    </location>
</feature>
<dbReference type="InterPro" id="IPR004960">
    <property type="entry name" value="LipA_acyltrans"/>
</dbReference>
<proteinExistence type="predicted"/>
<keyword evidence="7" id="KW-1133">Transmembrane helix</keyword>
<evidence type="ECO:0000256" key="2">
    <source>
        <dbReference type="ARBA" id="ARBA00022475"/>
    </source>
</evidence>
<sequence length="313" mass="35628">MKAKQESVFAYFHPKNWIIILVLALTRTLVLLPYPFIVKIGELLGHALYRIPSSRSQVALRNIQLCFPNLSSKEQNNLLRKHFISLGIGFIEVGIARWKPAKKLKQIVRVQGLENLQDAVAKNKGVILLSAHFTLLEISALIGRNDIGVGLPPLVGMYRLGNNPIINRFFRNTRLRSCESLVTKNEVKNLIRALQDKKMVWYAADQNFIGKNAIPVKFFGHEAMTNAGITRIAEITGCPVLPFLPSRLPDGKGYVLEIHPEIDAFPSNDPKKDMERMHRILETHILKNPEQYYWVHRRFKGSASGWDPYGKEN</sequence>
<dbReference type="PANTHER" id="PTHR30606:SF9">
    <property type="entry name" value="LIPID A BIOSYNTHESIS LAUROYLTRANSFERASE"/>
    <property type="match status" value="1"/>
</dbReference>
<accession>A0A382CUX1</accession>
<evidence type="ECO:0000256" key="1">
    <source>
        <dbReference type="ARBA" id="ARBA00004533"/>
    </source>
</evidence>
<keyword evidence="5 7" id="KW-0472">Membrane</keyword>
<evidence type="ECO:0000256" key="3">
    <source>
        <dbReference type="ARBA" id="ARBA00022519"/>
    </source>
</evidence>
<dbReference type="GO" id="GO:0005886">
    <property type="term" value="C:plasma membrane"/>
    <property type="evidence" value="ECO:0007669"/>
    <property type="project" value="UniProtKB-SubCell"/>
</dbReference>
<evidence type="ECO:0000256" key="5">
    <source>
        <dbReference type="ARBA" id="ARBA00023136"/>
    </source>
</evidence>
<protein>
    <recommendedName>
        <fullName evidence="9">Lipid A biosynthesis lauroyl acyltransferase</fullName>
    </recommendedName>
</protein>
<dbReference type="CDD" id="cd07984">
    <property type="entry name" value="LPLAT_LABLAT-like"/>
    <property type="match status" value="1"/>
</dbReference>
<dbReference type="PANTHER" id="PTHR30606">
    <property type="entry name" value="LIPID A BIOSYNTHESIS LAUROYL ACYLTRANSFERASE"/>
    <property type="match status" value="1"/>
</dbReference>
<keyword evidence="4" id="KW-0808">Transferase</keyword>
<evidence type="ECO:0000313" key="8">
    <source>
        <dbReference type="EMBL" id="SVB29614.1"/>
    </source>
</evidence>
<dbReference type="GO" id="GO:1901137">
    <property type="term" value="P:carbohydrate derivative biosynthetic process"/>
    <property type="evidence" value="ECO:0007669"/>
    <property type="project" value="UniProtKB-ARBA"/>
</dbReference>
<keyword evidence="7" id="KW-0812">Transmembrane</keyword>
<gene>
    <name evidence="8" type="ORF">METZ01_LOCUS182468</name>
</gene>
<dbReference type="EMBL" id="UINC01036125">
    <property type="protein sequence ID" value="SVB29614.1"/>
    <property type="molecule type" value="Genomic_DNA"/>
</dbReference>
<reference evidence="8" key="1">
    <citation type="submission" date="2018-05" db="EMBL/GenBank/DDBJ databases">
        <authorList>
            <person name="Lanie J.A."/>
            <person name="Ng W.-L."/>
            <person name="Kazmierczak K.M."/>
            <person name="Andrzejewski T.M."/>
            <person name="Davidsen T.M."/>
            <person name="Wayne K.J."/>
            <person name="Tettelin H."/>
            <person name="Glass J.I."/>
            <person name="Rusch D."/>
            <person name="Podicherti R."/>
            <person name="Tsui H.-C.T."/>
            <person name="Winkler M.E."/>
        </authorList>
    </citation>
    <scope>NUCLEOTIDE SEQUENCE</scope>
</reference>
<keyword evidence="2" id="KW-1003">Cell membrane</keyword>
<dbReference type="AlphaFoldDB" id="A0A382CUX1"/>
<evidence type="ECO:0000256" key="6">
    <source>
        <dbReference type="ARBA" id="ARBA00023315"/>
    </source>
</evidence>
<dbReference type="GO" id="GO:0008610">
    <property type="term" value="P:lipid biosynthetic process"/>
    <property type="evidence" value="ECO:0007669"/>
    <property type="project" value="UniProtKB-ARBA"/>
</dbReference>
<dbReference type="GO" id="GO:0016746">
    <property type="term" value="F:acyltransferase activity"/>
    <property type="evidence" value="ECO:0007669"/>
    <property type="project" value="UniProtKB-KW"/>
</dbReference>
<evidence type="ECO:0008006" key="9">
    <source>
        <dbReference type="Google" id="ProtNLM"/>
    </source>
</evidence>
<dbReference type="PIRSF" id="PIRSF026649">
    <property type="entry name" value="MsbB"/>
    <property type="match status" value="1"/>
</dbReference>
<dbReference type="Pfam" id="PF03279">
    <property type="entry name" value="Lip_A_acyltrans"/>
    <property type="match status" value="1"/>
</dbReference>
<organism evidence="8">
    <name type="scientific">marine metagenome</name>
    <dbReference type="NCBI Taxonomy" id="408172"/>
    <lineage>
        <taxon>unclassified sequences</taxon>
        <taxon>metagenomes</taxon>
        <taxon>ecological metagenomes</taxon>
    </lineage>
</organism>
<keyword evidence="6" id="KW-0012">Acyltransferase</keyword>
<evidence type="ECO:0000256" key="4">
    <source>
        <dbReference type="ARBA" id="ARBA00022679"/>
    </source>
</evidence>
<name>A0A382CUX1_9ZZZZ</name>
<comment type="subcellular location">
    <subcellularLocation>
        <location evidence="1">Cell inner membrane</location>
    </subcellularLocation>
</comment>
<keyword evidence="3" id="KW-0997">Cell inner membrane</keyword>